<dbReference type="EMBL" id="LR796338">
    <property type="protein sequence ID" value="CAB4137947.1"/>
    <property type="molecule type" value="Genomic_DNA"/>
</dbReference>
<evidence type="ECO:0000313" key="1">
    <source>
        <dbReference type="EMBL" id="CAB4137947.1"/>
    </source>
</evidence>
<protein>
    <submittedName>
        <fullName evidence="2">Uncharacterized protein</fullName>
    </submittedName>
</protein>
<proteinExistence type="predicted"/>
<dbReference type="EMBL" id="LR796481">
    <property type="protein sequence ID" value="CAB4148205.1"/>
    <property type="molecule type" value="Genomic_DNA"/>
</dbReference>
<accession>A0A6J5MMB6</accession>
<reference evidence="2" key="1">
    <citation type="submission" date="2020-04" db="EMBL/GenBank/DDBJ databases">
        <authorList>
            <person name="Chiriac C."/>
            <person name="Salcher M."/>
            <person name="Ghai R."/>
            <person name="Kavagutti S V."/>
        </authorList>
    </citation>
    <scope>NUCLEOTIDE SEQUENCE</scope>
</reference>
<gene>
    <name evidence="1" type="ORF">UFOVP325_157</name>
    <name evidence="2" type="ORF">UFOVP430_152</name>
</gene>
<name>A0A6J5MMB6_9CAUD</name>
<organism evidence="2">
    <name type="scientific">uncultured Caudovirales phage</name>
    <dbReference type="NCBI Taxonomy" id="2100421"/>
    <lineage>
        <taxon>Viruses</taxon>
        <taxon>Duplodnaviria</taxon>
        <taxon>Heunggongvirae</taxon>
        <taxon>Uroviricota</taxon>
        <taxon>Caudoviricetes</taxon>
        <taxon>Peduoviridae</taxon>
        <taxon>Maltschvirus</taxon>
        <taxon>Maltschvirus maltsch</taxon>
    </lineage>
</organism>
<sequence>MPVIRKFAVQGHAVPNGYTRPLGPFPPEVLAQNPRSYEPENSDSLHEALDDVRMFRCRDCDEILYEDELYTHDCNQEEE</sequence>
<evidence type="ECO:0000313" key="2">
    <source>
        <dbReference type="EMBL" id="CAB4148205.1"/>
    </source>
</evidence>